<dbReference type="GO" id="GO:0050515">
    <property type="term" value="F:4-(cytidine 5'-diphospho)-2-C-methyl-D-erythritol kinase activity"/>
    <property type="evidence" value="ECO:0007669"/>
    <property type="project" value="UniProtKB-UniRule"/>
</dbReference>
<dbReference type="SUPFAM" id="SSF55060">
    <property type="entry name" value="GHMP Kinase, C-terminal domain"/>
    <property type="match status" value="1"/>
</dbReference>
<evidence type="ECO:0000256" key="6">
    <source>
        <dbReference type="ARBA" id="ARBA00022777"/>
    </source>
</evidence>
<keyword evidence="15" id="KW-1185">Reference proteome</keyword>
<feature type="active site" evidence="10">
    <location>
        <position position="29"/>
    </location>
</feature>
<keyword evidence="4 10" id="KW-0808">Transferase</keyword>
<dbReference type="AlphaFoldDB" id="A0A7W4YUW0"/>
<dbReference type="InterPro" id="IPR004424">
    <property type="entry name" value="IspE"/>
</dbReference>
<accession>A0A7W4YUW0</accession>
<dbReference type="GO" id="GO:0016114">
    <property type="term" value="P:terpenoid biosynthetic process"/>
    <property type="evidence" value="ECO:0007669"/>
    <property type="project" value="UniProtKB-UniRule"/>
</dbReference>
<dbReference type="PANTHER" id="PTHR43527:SF2">
    <property type="entry name" value="4-DIPHOSPHOCYTIDYL-2-C-METHYL-D-ERYTHRITOL KINASE, CHLOROPLASTIC"/>
    <property type="match status" value="1"/>
</dbReference>
<feature type="active site" evidence="10">
    <location>
        <position position="154"/>
    </location>
</feature>
<feature type="region of interest" description="Disordered" evidence="11">
    <location>
        <begin position="1"/>
        <end position="22"/>
    </location>
</feature>
<evidence type="ECO:0000256" key="3">
    <source>
        <dbReference type="ARBA" id="ARBA00017473"/>
    </source>
</evidence>
<evidence type="ECO:0000259" key="12">
    <source>
        <dbReference type="Pfam" id="PF00288"/>
    </source>
</evidence>
<dbReference type="UniPathway" id="UPA00056">
    <property type="reaction ID" value="UER00094"/>
</dbReference>
<feature type="domain" description="GHMP kinase C-terminal" evidence="13">
    <location>
        <begin position="224"/>
        <end position="280"/>
    </location>
</feature>
<evidence type="ECO:0000256" key="7">
    <source>
        <dbReference type="ARBA" id="ARBA00022840"/>
    </source>
</evidence>
<dbReference type="PIRSF" id="PIRSF010376">
    <property type="entry name" value="IspE"/>
    <property type="match status" value="1"/>
</dbReference>
<dbReference type="PANTHER" id="PTHR43527">
    <property type="entry name" value="4-DIPHOSPHOCYTIDYL-2-C-METHYL-D-ERYTHRITOL KINASE, CHLOROPLASTIC"/>
    <property type="match status" value="1"/>
</dbReference>
<reference evidence="14 15" key="1">
    <citation type="submission" date="2020-08" db="EMBL/GenBank/DDBJ databases">
        <title>Genomic Encyclopedia of Type Strains, Phase IV (KMG-V): Genome sequencing to study the core and pangenomes of soil and plant-associated prokaryotes.</title>
        <authorList>
            <person name="Whitman W."/>
        </authorList>
    </citation>
    <scope>NUCLEOTIDE SEQUENCE [LARGE SCALE GENOMIC DNA]</scope>
    <source>
        <strain evidence="14 15">SLV-2362</strain>
    </source>
</reference>
<dbReference type="HAMAP" id="MF_00061">
    <property type="entry name" value="IspE"/>
    <property type="match status" value="1"/>
</dbReference>
<keyword evidence="7 10" id="KW-0067">ATP-binding</keyword>
<evidence type="ECO:0000259" key="13">
    <source>
        <dbReference type="Pfam" id="PF08544"/>
    </source>
</evidence>
<keyword evidence="5 10" id="KW-0547">Nucleotide-binding</keyword>
<dbReference type="Gene3D" id="3.30.70.890">
    <property type="entry name" value="GHMP kinase, C-terminal domain"/>
    <property type="match status" value="1"/>
</dbReference>
<dbReference type="NCBIfam" id="TIGR00154">
    <property type="entry name" value="ispE"/>
    <property type="match status" value="1"/>
</dbReference>
<dbReference type="GO" id="GO:0019288">
    <property type="term" value="P:isopentenyl diphosphate biosynthetic process, methylerythritol 4-phosphate pathway"/>
    <property type="evidence" value="ECO:0007669"/>
    <property type="project" value="UniProtKB-UniRule"/>
</dbReference>
<dbReference type="EMBL" id="JACHWF010000011">
    <property type="protein sequence ID" value="MBB3010947.1"/>
    <property type="molecule type" value="Genomic_DNA"/>
</dbReference>
<dbReference type="InterPro" id="IPR013750">
    <property type="entry name" value="GHMP_kinase_C_dom"/>
</dbReference>
<evidence type="ECO:0000256" key="8">
    <source>
        <dbReference type="ARBA" id="ARBA00023229"/>
    </source>
</evidence>
<evidence type="ECO:0000313" key="15">
    <source>
        <dbReference type="Proteomes" id="UP000578036"/>
    </source>
</evidence>
<dbReference type="InterPro" id="IPR014721">
    <property type="entry name" value="Ribsml_uS5_D2-typ_fold_subgr"/>
</dbReference>
<dbReference type="SUPFAM" id="SSF54211">
    <property type="entry name" value="Ribosomal protein S5 domain 2-like"/>
    <property type="match status" value="1"/>
</dbReference>
<protein>
    <recommendedName>
        <fullName evidence="3 10">4-diphosphocytidyl-2-C-methyl-D-erythritol kinase</fullName>
        <shortName evidence="10">CMK</shortName>
        <ecNumber evidence="2 10">2.7.1.148</ecNumber>
    </recommendedName>
    <alternativeName>
        <fullName evidence="9 10">4-(cytidine-5'-diphospho)-2-C-methyl-D-erythritol kinase</fullName>
    </alternativeName>
</protein>
<organism evidence="14 15">
    <name type="scientific">Cupriavidus alkaliphilus</name>
    <dbReference type="NCBI Taxonomy" id="942866"/>
    <lineage>
        <taxon>Bacteria</taxon>
        <taxon>Pseudomonadati</taxon>
        <taxon>Pseudomonadota</taxon>
        <taxon>Betaproteobacteria</taxon>
        <taxon>Burkholderiales</taxon>
        <taxon>Burkholderiaceae</taxon>
        <taxon>Cupriavidus</taxon>
    </lineage>
</organism>
<evidence type="ECO:0000256" key="2">
    <source>
        <dbReference type="ARBA" id="ARBA00012052"/>
    </source>
</evidence>
<comment type="function">
    <text evidence="10">Catalyzes the phosphorylation of the position 2 hydroxy group of 4-diphosphocytidyl-2C-methyl-D-erythritol.</text>
</comment>
<dbReference type="GO" id="GO:0005524">
    <property type="term" value="F:ATP binding"/>
    <property type="evidence" value="ECO:0007669"/>
    <property type="project" value="UniProtKB-UniRule"/>
</dbReference>
<comment type="catalytic activity">
    <reaction evidence="10">
        <text>4-CDP-2-C-methyl-D-erythritol + ATP = 4-CDP-2-C-methyl-D-erythritol 2-phosphate + ADP + H(+)</text>
        <dbReference type="Rhea" id="RHEA:18437"/>
        <dbReference type="ChEBI" id="CHEBI:15378"/>
        <dbReference type="ChEBI" id="CHEBI:30616"/>
        <dbReference type="ChEBI" id="CHEBI:57823"/>
        <dbReference type="ChEBI" id="CHEBI:57919"/>
        <dbReference type="ChEBI" id="CHEBI:456216"/>
        <dbReference type="EC" id="2.7.1.148"/>
    </reaction>
</comment>
<dbReference type="NCBIfam" id="NF011202">
    <property type="entry name" value="PRK14608.1"/>
    <property type="match status" value="1"/>
</dbReference>
<evidence type="ECO:0000256" key="1">
    <source>
        <dbReference type="ARBA" id="ARBA00009684"/>
    </source>
</evidence>
<dbReference type="InterPro" id="IPR036554">
    <property type="entry name" value="GHMP_kinase_C_sf"/>
</dbReference>
<keyword evidence="6 10" id="KW-0418">Kinase</keyword>
<evidence type="ECO:0000256" key="9">
    <source>
        <dbReference type="ARBA" id="ARBA00032554"/>
    </source>
</evidence>
<evidence type="ECO:0000256" key="4">
    <source>
        <dbReference type="ARBA" id="ARBA00022679"/>
    </source>
</evidence>
<feature type="binding site" evidence="10">
    <location>
        <begin position="112"/>
        <end position="122"/>
    </location>
    <ligand>
        <name>ATP</name>
        <dbReference type="ChEBI" id="CHEBI:30616"/>
    </ligand>
</feature>
<evidence type="ECO:0000256" key="11">
    <source>
        <dbReference type="SAM" id="MobiDB-lite"/>
    </source>
</evidence>
<dbReference type="InterPro" id="IPR020568">
    <property type="entry name" value="Ribosomal_Su5_D2-typ_SF"/>
</dbReference>
<dbReference type="Pfam" id="PF08544">
    <property type="entry name" value="GHMP_kinases_C"/>
    <property type="match status" value="1"/>
</dbReference>
<proteinExistence type="inferred from homology"/>
<name>A0A7W4YUW0_9BURK</name>
<dbReference type="Pfam" id="PF00288">
    <property type="entry name" value="GHMP_kinases_N"/>
    <property type="match status" value="1"/>
</dbReference>
<evidence type="ECO:0000256" key="10">
    <source>
        <dbReference type="HAMAP-Rule" id="MF_00061"/>
    </source>
</evidence>
<dbReference type="Gene3D" id="3.30.230.10">
    <property type="match status" value="1"/>
</dbReference>
<dbReference type="InterPro" id="IPR006204">
    <property type="entry name" value="GHMP_kinase_N_dom"/>
</dbReference>
<comment type="pathway">
    <text evidence="10">Isoprenoid biosynthesis; isopentenyl diphosphate biosynthesis via DXP pathway; isopentenyl diphosphate from 1-deoxy-D-xylulose 5-phosphate: step 3/6.</text>
</comment>
<sequence length="301" mass="32562">MTGAAPSRTMPRSHPLPPPELRDCPAPAKLNLFLHVTGRRADGYHTLQTVFQLVDWCDTLHFRRRDDGVVTRVTDVPGVPAETDLVVRAARALQAASGTSFGADIALDKVLPMGGGIGGGSSDAATTLLALNHLWGLGLTRAELMRIGLTLGADVPVFVLGQNAFAQGIGEELTPVELPDSWFVIIHPKQHVPTAEIFSDECLTRDTPVSIIAVFAARTNKFDFGRNDLEPIATAKFGEVARALAWLKQHNQHARMTGSGACVFARFPDAKTAQQVLERLPPEWDGRCVRSMAHHPLATFA</sequence>
<gene>
    <name evidence="10" type="primary">ispE</name>
    <name evidence="14" type="ORF">FHX61_005632</name>
</gene>
<feature type="domain" description="GHMP kinase N-terminal" evidence="12">
    <location>
        <begin position="85"/>
        <end position="162"/>
    </location>
</feature>
<evidence type="ECO:0000313" key="14">
    <source>
        <dbReference type="EMBL" id="MBB3010947.1"/>
    </source>
</evidence>
<dbReference type="EC" id="2.7.1.148" evidence="2 10"/>
<comment type="caution">
    <text evidence="14">The sequence shown here is derived from an EMBL/GenBank/DDBJ whole genome shotgun (WGS) entry which is preliminary data.</text>
</comment>
<evidence type="ECO:0000256" key="5">
    <source>
        <dbReference type="ARBA" id="ARBA00022741"/>
    </source>
</evidence>
<comment type="similarity">
    <text evidence="1 10">Belongs to the GHMP kinase family. IspE subfamily.</text>
</comment>
<dbReference type="Proteomes" id="UP000578036">
    <property type="component" value="Unassembled WGS sequence"/>
</dbReference>
<keyword evidence="8 10" id="KW-0414">Isoprene biosynthesis</keyword>